<evidence type="ECO:0000256" key="4">
    <source>
        <dbReference type="ARBA" id="ARBA00023136"/>
    </source>
</evidence>
<comment type="subcellular location">
    <subcellularLocation>
        <location evidence="2 8">Cell outer membrane</location>
        <topology evidence="2 8">Lipid-anchor</topology>
    </subcellularLocation>
</comment>
<dbReference type="EMBL" id="CP003458">
    <property type="protein sequence ID" value="AFI32178.1"/>
    <property type="molecule type" value="Genomic_DNA"/>
</dbReference>
<geneLocation type="plasmid" evidence="10">
    <name>unnamed32</name>
</geneLocation>
<accession>I0FFC2</accession>
<dbReference type="SUPFAM" id="SSF74748">
    <property type="entry name" value="Variable surface antigen VlsE"/>
    <property type="match status" value="1"/>
</dbReference>
<dbReference type="KEGG" id="bcw:Q7M_1180"/>
<keyword evidence="4 8" id="KW-0472">Membrane</keyword>
<evidence type="ECO:0000256" key="5">
    <source>
        <dbReference type="ARBA" id="ARBA00023139"/>
    </source>
</evidence>
<organism evidence="9 10">
    <name type="scientific">Borrelia crocidurae (strain Achema)</name>
    <dbReference type="NCBI Taxonomy" id="1155096"/>
    <lineage>
        <taxon>Bacteria</taxon>
        <taxon>Pseudomonadati</taxon>
        <taxon>Spirochaetota</taxon>
        <taxon>Spirochaetia</taxon>
        <taxon>Spirochaetales</taxon>
        <taxon>Borreliaceae</taxon>
        <taxon>Borrelia</taxon>
    </lineage>
</organism>
<reference evidence="10" key="2">
    <citation type="submission" date="2012-03" db="EMBL/GenBank/DDBJ databases">
        <title>Complete genome sequence of Borrelia crocidurae.</title>
        <authorList>
            <person name="Elbir H."/>
            <person name="Gimenez G."/>
            <person name="Robert C."/>
            <person name="Raoult D."/>
            <person name="Drancourt M."/>
        </authorList>
    </citation>
    <scope>NUCLEOTIDE SEQUENCE [LARGE SCALE GENOMIC DNA]</scope>
    <source>
        <strain evidence="10">Achema</strain>
        <plasmid evidence="10">unnamed32</plasmid>
    </source>
</reference>
<dbReference type="InterPro" id="IPR000680">
    <property type="entry name" value="Borrelia_lipo"/>
</dbReference>
<reference evidence="9 10" key="1">
    <citation type="journal article" date="2012" name="J. Bacteriol.">
        <title>Complete Genome Sequence of Borrelia crocidurae.</title>
        <authorList>
            <person name="Elbir H."/>
            <person name="Gimenez G."/>
            <person name="Robert C."/>
            <person name="Bergstrom S."/>
            <person name="Cutler S."/>
            <person name="Raoult D."/>
            <person name="Drancourt M."/>
        </authorList>
    </citation>
    <scope>NUCLEOTIDE SEQUENCE [LARGE SCALE GENOMIC DNA]</scope>
    <source>
        <strain evidence="9 10">Achema</strain>
        <plasmid evidence="10">unnamed32</plasmid>
    </source>
</reference>
<evidence type="ECO:0000256" key="7">
    <source>
        <dbReference type="ARBA" id="ARBA00023288"/>
    </source>
</evidence>
<dbReference type="PATRIC" id="fig|1155096.3.peg.1412"/>
<proteinExistence type="predicted"/>
<evidence type="ECO:0000256" key="6">
    <source>
        <dbReference type="ARBA" id="ARBA00023237"/>
    </source>
</evidence>
<name>I0FFC2_BORCA</name>
<evidence type="ECO:0000313" key="10">
    <source>
        <dbReference type="Proteomes" id="UP000005212"/>
    </source>
</evidence>
<evidence type="ECO:0000256" key="8">
    <source>
        <dbReference type="RuleBase" id="RU363105"/>
    </source>
</evidence>
<sequence length="346" mass="35561">MILMMMIVMGCNSGGVKGEGQVGGAGVEGRGLSGTMMEVGRSAENVFYAFIELISDILGLKVTKDTTKQQVGEYFNKLGGKLGKTSAELETVAQKVEESKDGLFSKSIRAEVDIVKKTLETLKVHLDSLGIVGDSANKVIGEIASQQSGVAADTEELKKALTALQGIVDTAKTEQVKALSSSSVTLKQDSIGVDAKDGAKVLAAGANAGAASGDKAALIVSAVSGEEMLASIVNSTEDKAKKITANATAETTPLEFAIGSDDASKLAQEAAKAAAVAGGIALRSLVKGGKLASHSGNDEKAVQSAGIAAVNKLLVAVEDIIKKTVKNVLEKVKKEVDEARKPKTSN</sequence>
<keyword evidence="3" id="KW-0732">Signal</keyword>
<evidence type="ECO:0000313" key="9">
    <source>
        <dbReference type="EMBL" id="AFI32178.1"/>
    </source>
</evidence>
<keyword evidence="5 8" id="KW-0564">Palmitate</keyword>
<keyword evidence="9" id="KW-0614">Plasmid</keyword>
<keyword evidence="7 8" id="KW-0449">Lipoprotein</keyword>
<gene>
    <name evidence="9" type="ordered locus">Q7M_1180</name>
</gene>
<dbReference type="Pfam" id="PF00921">
    <property type="entry name" value="Lipoprotein_2"/>
    <property type="match status" value="1"/>
</dbReference>
<evidence type="ECO:0000256" key="2">
    <source>
        <dbReference type="ARBA" id="ARBA00004459"/>
    </source>
</evidence>
<dbReference type="HOGENOM" id="CLU_054711_2_0_12"/>
<keyword evidence="6 8" id="KW-0998">Cell outer membrane</keyword>
<protein>
    <recommendedName>
        <fullName evidence="8">Variable large protein</fullName>
    </recommendedName>
</protein>
<comment type="function">
    <text evidence="1 8">The Vlp and Vsp proteins are antigenically distinct proteins, only one vlp or vsp gene is transcriptionally active at any one time. Switching between these genes is a mechanism of host immune response evasion.</text>
</comment>
<dbReference type="GO" id="GO:0009279">
    <property type="term" value="C:cell outer membrane"/>
    <property type="evidence" value="ECO:0007669"/>
    <property type="project" value="UniProtKB-SubCell"/>
</dbReference>
<dbReference type="AlphaFoldDB" id="I0FFC2"/>
<evidence type="ECO:0000256" key="1">
    <source>
        <dbReference type="ARBA" id="ARBA00003932"/>
    </source>
</evidence>
<dbReference type="Proteomes" id="UP000005212">
    <property type="component" value="Plasmid unnamed32"/>
</dbReference>
<evidence type="ECO:0000256" key="3">
    <source>
        <dbReference type="ARBA" id="ARBA00022729"/>
    </source>
</evidence>